<gene>
    <name evidence="1" type="ORF">M9Y10_036748</name>
</gene>
<reference evidence="1 2" key="1">
    <citation type="submission" date="2024-04" db="EMBL/GenBank/DDBJ databases">
        <title>Tritrichomonas musculus Genome.</title>
        <authorList>
            <person name="Alves-Ferreira E."/>
            <person name="Grigg M."/>
            <person name="Lorenzi H."/>
            <person name="Galac M."/>
        </authorList>
    </citation>
    <scope>NUCLEOTIDE SEQUENCE [LARGE SCALE GENOMIC DNA]</scope>
    <source>
        <strain evidence="1 2">EAF2021</strain>
    </source>
</reference>
<sequence length="110" mass="13153">MDEHSAEMWYQSKTIEYFASNLCSFDDSQIIDLPRAVFYSILTNARLMIESEDWLLDLIDKFTSKEKEKCQFSLDDGLSDINFYEEVNFDFLSEDKLEEFIEKVRKKKSY</sequence>
<organism evidence="1 2">
    <name type="scientific">Tritrichomonas musculus</name>
    <dbReference type="NCBI Taxonomy" id="1915356"/>
    <lineage>
        <taxon>Eukaryota</taxon>
        <taxon>Metamonada</taxon>
        <taxon>Parabasalia</taxon>
        <taxon>Tritrichomonadida</taxon>
        <taxon>Tritrichomonadidae</taxon>
        <taxon>Tritrichomonas</taxon>
    </lineage>
</organism>
<accession>A0ABR2GUH9</accession>
<evidence type="ECO:0000313" key="1">
    <source>
        <dbReference type="EMBL" id="KAK8837316.1"/>
    </source>
</evidence>
<proteinExistence type="predicted"/>
<name>A0ABR2GUH9_9EUKA</name>
<comment type="caution">
    <text evidence="1">The sequence shown here is derived from an EMBL/GenBank/DDBJ whole genome shotgun (WGS) entry which is preliminary data.</text>
</comment>
<protein>
    <submittedName>
        <fullName evidence="1">Uncharacterized protein</fullName>
    </submittedName>
</protein>
<dbReference type="EMBL" id="JAPFFF010000060">
    <property type="protein sequence ID" value="KAK8837316.1"/>
    <property type="molecule type" value="Genomic_DNA"/>
</dbReference>
<evidence type="ECO:0000313" key="2">
    <source>
        <dbReference type="Proteomes" id="UP001470230"/>
    </source>
</evidence>
<keyword evidence="2" id="KW-1185">Reference proteome</keyword>
<dbReference type="Proteomes" id="UP001470230">
    <property type="component" value="Unassembled WGS sequence"/>
</dbReference>